<evidence type="ECO:0000259" key="6">
    <source>
        <dbReference type="Pfam" id="PF01782"/>
    </source>
</evidence>
<dbReference type="Pfam" id="PF01782">
    <property type="entry name" value="RimM"/>
    <property type="match status" value="1"/>
</dbReference>
<dbReference type="InterPro" id="IPR002676">
    <property type="entry name" value="RimM_N"/>
</dbReference>
<dbReference type="GO" id="GO:0043022">
    <property type="term" value="F:ribosome binding"/>
    <property type="evidence" value="ECO:0007669"/>
    <property type="project" value="InterPro"/>
</dbReference>
<feature type="domain" description="Ribosome maturation factor RimM PRC barrel" evidence="7">
    <location>
        <begin position="108"/>
        <end position="173"/>
    </location>
</feature>
<comment type="subcellular location">
    <subcellularLocation>
        <location evidence="5">Cytoplasm</location>
    </subcellularLocation>
</comment>
<dbReference type="PANTHER" id="PTHR33692:SF1">
    <property type="entry name" value="RIBOSOME MATURATION FACTOR RIMM"/>
    <property type="match status" value="1"/>
</dbReference>
<comment type="function">
    <text evidence="5">An accessory protein needed during the final step in the assembly of 30S ribosomal subunit, possibly for assembly of the head region. Essential for efficient processing of 16S rRNA. May be needed both before and after RbfA during the maturation of 16S rRNA. It has affinity for free ribosomal 30S subunits but not for 70S ribosomes.</text>
</comment>
<dbReference type="InterPro" id="IPR011033">
    <property type="entry name" value="PRC_barrel-like_sf"/>
</dbReference>
<evidence type="ECO:0000256" key="1">
    <source>
        <dbReference type="ARBA" id="ARBA00022490"/>
    </source>
</evidence>
<dbReference type="InterPro" id="IPR056792">
    <property type="entry name" value="PRC_RimM"/>
</dbReference>
<evidence type="ECO:0000256" key="3">
    <source>
        <dbReference type="ARBA" id="ARBA00022552"/>
    </source>
</evidence>
<organism evidence="8 9">
    <name type="scientific">Brevundimonas variabilis</name>
    <dbReference type="NCBI Taxonomy" id="74312"/>
    <lineage>
        <taxon>Bacteria</taxon>
        <taxon>Pseudomonadati</taxon>
        <taxon>Pseudomonadota</taxon>
        <taxon>Alphaproteobacteria</taxon>
        <taxon>Caulobacterales</taxon>
        <taxon>Caulobacteraceae</taxon>
        <taxon>Brevundimonas</taxon>
    </lineage>
</organism>
<dbReference type="SUPFAM" id="SSF50346">
    <property type="entry name" value="PRC-barrel domain"/>
    <property type="match status" value="1"/>
</dbReference>
<evidence type="ECO:0000256" key="2">
    <source>
        <dbReference type="ARBA" id="ARBA00022517"/>
    </source>
</evidence>
<dbReference type="NCBIfam" id="TIGR02273">
    <property type="entry name" value="16S_RimM"/>
    <property type="match status" value="1"/>
</dbReference>
<proteinExistence type="inferred from homology"/>
<comment type="domain">
    <text evidence="5">The PRC barrel domain binds ribosomal protein uS19.</text>
</comment>
<reference evidence="8 9" key="1">
    <citation type="submission" date="2020-08" db="EMBL/GenBank/DDBJ databases">
        <title>Genomic Encyclopedia of Type Strains, Phase IV (KMG-IV): sequencing the most valuable type-strain genomes for metagenomic binning, comparative biology and taxonomic classification.</title>
        <authorList>
            <person name="Goeker M."/>
        </authorList>
    </citation>
    <scope>NUCLEOTIDE SEQUENCE [LARGE SCALE GENOMIC DNA]</scope>
    <source>
        <strain evidence="8 9">DSM 4737</strain>
    </source>
</reference>
<protein>
    <recommendedName>
        <fullName evidence="5">Ribosome maturation factor RimM</fullName>
    </recommendedName>
</protein>
<dbReference type="Gene3D" id="2.40.30.60">
    <property type="entry name" value="RimM"/>
    <property type="match status" value="1"/>
</dbReference>
<evidence type="ECO:0000313" key="8">
    <source>
        <dbReference type="EMBL" id="MBB5745040.1"/>
    </source>
</evidence>
<sequence length="181" mass="19399">MNGFLDMTEKSSLVLVGQVGGGFGVKGEVKVTAFTADPLALRAYGPLLRADGSPGLTLSSARPTKEGIVGRAAEIQTKEQADALRGLKLYVPRDRFPAPDEDEFYLADLIGVEARDPEGQVLGTVRAVQNFGADDMLEITPAAGGQTWYLPFTKVCVPDLHLSDGWLLAVRPTEVGEREPD</sequence>
<dbReference type="GO" id="GO:0005737">
    <property type="term" value="C:cytoplasm"/>
    <property type="evidence" value="ECO:0007669"/>
    <property type="project" value="UniProtKB-SubCell"/>
</dbReference>
<accession>A0A7W9CG70</accession>
<dbReference type="InterPro" id="IPR009000">
    <property type="entry name" value="Transl_B-barrel_sf"/>
</dbReference>
<evidence type="ECO:0000256" key="5">
    <source>
        <dbReference type="HAMAP-Rule" id="MF_00014"/>
    </source>
</evidence>
<feature type="domain" description="RimM N-terminal" evidence="6">
    <location>
        <begin position="16"/>
        <end position="94"/>
    </location>
</feature>
<dbReference type="InterPro" id="IPR036976">
    <property type="entry name" value="RimM_N_sf"/>
</dbReference>
<keyword evidence="2 5" id="KW-0690">Ribosome biogenesis</keyword>
<dbReference type="EMBL" id="JACHOR010000001">
    <property type="protein sequence ID" value="MBB5745040.1"/>
    <property type="molecule type" value="Genomic_DNA"/>
</dbReference>
<dbReference type="Gene3D" id="2.30.30.240">
    <property type="entry name" value="PRC-barrel domain"/>
    <property type="match status" value="1"/>
</dbReference>
<comment type="subunit">
    <text evidence="5">Binds ribosomal protein uS19.</text>
</comment>
<evidence type="ECO:0000259" key="7">
    <source>
        <dbReference type="Pfam" id="PF24986"/>
    </source>
</evidence>
<keyword evidence="4 5" id="KW-0143">Chaperone</keyword>
<keyword evidence="1 5" id="KW-0963">Cytoplasm</keyword>
<name>A0A7W9CG70_9CAUL</name>
<dbReference type="SUPFAM" id="SSF50447">
    <property type="entry name" value="Translation proteins"/>
    <property type="match status" value="1"/>
</dbReference>
<dbReference type="HAMAP" id="MF_00014">
    <property type="entry name" value="Ribosome_mat_RimM"/>
    <property type="match status" value="1"/>
</dbReference>
<dbReference type="GO" id="GO:0005840">
    <property type="term" value="C:ribosome"/>
    <property type="evidence" value="ECO:0007669"/>
    <property type="project" value="InterPro"/>
</dbReference>
<dbReference type="GO" id="GO:0006364">
    <property type="term" value="P:rRNA processing"/>
    <property type="evidence" value="ECO:0007669"/>
    <property type="project" value="UniProtKB-UniRule"/>
</dbReference>
<keyword evidence="3 5" id="KW-0698">rRNA processing</keyword>
<comment type="similarity">
    <text evidence="5">Belongs to the RimM family.</text>
</comment>
<keyword evidence="9" id="KW-1185">Reference proteome</keyword>
<dbReference type="AlphaFoldDB" id="A0A7W9CG70"/>
<evidence type="ECO:0000313" key="9">
    <source>
        <dbReference type="Proteomes" id="UP000545037"/>
    </source>
</evidence>
<dbReference type="PANTHER" id="PTHR33692">
    <property type="entry name" value="RIBOSOME MATURATION FACTOR RIMM"/>
    <property type="match status" value="1"/>
</dbReference>
<gene>
    <name evidence="5" type="primary">rimM</name>
    <name evidence="8" type="ORF">GGR13_000612</name>
</gene>
<dbReference type="Pfam" id="PF24986">
    <property type="entry name" value="PRC_RimM"/>
    <property type="match status" value="1"/>
</dbReference>
<dbReference type="InterPro" id="IPR011961">
    <property type="entry name" value="RimM"/>
</dbReference>
<evidence type="ECO:0000256" key="4">
    <source>
        <dbReference type="ARBA" id="ARBA00023186"/>
    </source>
</evidence>
<comment type="caution">
    <text evidence="8">The sequence shown here is derived from an EMBL/GenBank/DDBJ whole genome shotgun (WGS) entry which is preliminary data.</text>
</comment>
<dbReference type="GO" id="GO:0042274">
    <property type="term" value="P:ribosomal small subunit biogenesis"/>
    <property type="evidence" value="ECO:0007669"/>
    <property type="project" value="UniProtKB-UniRule"/>
</dbReference>
<dbReference type="Proteomes" id="UP000545037">
    <property type="component" value="Unassembled WGS sequence"/>
</dbReference>